<dbReference type="SUPFAM" id="SSF47413">
    <property type="entry name" value="lambda repressor-like DNA-binding domains"/>
    <property type="match status" value="1"/>
</dbReference>
<comment type="caution">
    <text evidence="2">The sequence shown here is derived from an EMBL/GenBank/DDBJ whole genome shotgun (WGS) entry which is preliminary data.</text>
</comment>
<dbReference type="Proteomes" id="UP001597041">
    <property type="component" value="Unassembled WGS sequence"/>
</dbReference>
<dbReference type="CDD" id="cd00093">
    <property type="entry name" value="HTH_XRE"/>
    <property type="match status" value="1"/>
</dbReference>
<dbReference type="InterPro" id="IPR010982">
    <property type="entry name" value="Lambda_DNA-bd_dom_sf"/>
</dbReference>
<keyword evidence="3" id="KW-1185">Reference proteome</keyword>
<proteinExistence type="predicted"/>
<evidence type="ECO:0000259" key="1">
    <source>
        <dbReference type="PROSITE" id="PS50943"/>
    </source>
</evidence>
<dbReference type="RefSeq" id="WP_379592227.1">
    <property type="nucleotide sequence ID" value="NZ_JBHTKK010000013.1"/>
</dbReference>
<dbReference type="Gene3D" id="1.10.260.40">
    <property type="entry name" value="lambda repressor-like DNA-binding domains"/>
    <property type="match status" value="1"/>
</dbReference>
<dbReference type="PROSITE" id="PS50943">
    <property type="entry name" value="HTH_CROC1"/>
    <property type="match status" value="1"/>
</dbReference>
<gene>
    <name evidence="2" type="ORF">ACFQ19_11490</name>
</gene>
<sequence length="97" mass="10364">MQISEGELLRRMRAIAGYTQTHMAKLMNCDKSLISRIENGSVAVTLNRAMVWAVKTGNQDMLIAFVSSGTIVAETLINTPGVIGVVSILCTVLGGIL</sequence>
<dbReference type="EMBL" id="JBHTKK010000013">
    <property type="protein sequence ID" value="MFD1066648.1"/>
    <property type="molecule type" value="Genomic_DNA"/>
</dbReference>
<dbReference type="Pfam" id="PF13560">
    <property type="entry name" value="HTH_31"/>
    <property type="match status" value="1"/>
</dbReference>
<evidence type="ECO:0000313" key="3">
    <source>
        <dbReference type="Proteomes" id="UP001597041"/>
    </source>
</evidence>
<dbReference type="InterPro" id="IPR001387">
    <property type="entry name" value="Cro/C1-type_HTH"/>
</dbReference>
<accession>A0ABW3NG97</accession>
<dbReference type="SMART" id="SM00530">
    <property type="entry name" value="HTH_XRE"/>
    <property type="match status" value="1"/>
</dbReference>
<protein>
    <submittedName>
        <fullName evidence="2">Multiprotein-bridging factor 1 family protein</fullName>
    </submittedName>
</protein>
<evidence type="ECO:0000313" key="2">
    <source>
        <dbReference type="EMBL" id="MFD1066648.1"/>
    </source>
</evidence>
<name>A0ABW3NG97_9BACI</name>
<feature type="domain" description="HTH cro/C1-type" evidence="1">
    <location>
        <begin position="9"/>
        <end position="50"/>
    </location>
</feature>
<reference evidence="3" key="1">
    <citation type="journal article" date="2019" name="Int. J. Syst. Evol. Microbiol.">
        <title>The Global Catalogue of Microorganisms (GCM) 10K type strain sequencing project: providing services to taxonomists for standard genome sequencing and annotation.</title>
        <authorList>
            <consortium name="The Broad Institute Genomics Platform"/>
            <consortium name="The Broad Institute Genome Sequencing Center for Infectious Disease"/>
            <person name="Wu L."/>
            <person name="Ma J."/>
        </authorList>
    </citation>
    <scope>NUCLEOTIDE SEQUENCE [LARGE SCALE GENOMIC DNA]</scope>
    <source>
        <strain evidence="3">CCUG 56608</strain>
    </source>
</reference>
<organism evidence="2 3">
    <name type="scientific">Oceanobacillus locisalsi</name>
    <dbReference type="NCBI Taxonomy" id="546107"/>
    <lineage>
        <taxon>Bacteria</taxon>
        <taxon>Bacillati</taxon>
        <taxon>Bacillota</taxon>
        <taxon>Bacilli</taxon>
        <taxon>Bacillales</taxon>
        <taxon>Bacillaceae</taxon>
        <taxon>Oceanobacillus</taxon>
    </lineage>
</organism>